<dbReference type="GO" id="GO:0032784">
    <property type="term" value="P:regulation of DNA-templated transcription elongation"/>
    <property type="evidence" value="ECO:0007669"/>
    <property type="project" value="InterPro"/>
</dbReference>
<dbReference type="FunFam" id="3.40.960.10:FF:000002">
    <property type="entry name" value="DNA helicase related protein"/>
    <property type="match status" value="1"/>
</dbReference>
<dbReference type="GO" id="GO:0003677">
    <property type="term" value="F:DNA binding"/>
    <property type="evidence" value="ECO:0007669"/>
    <property type="project" value="InterPro"/>
</dbReference>
<dbReference type="Pfam" id="PF13087">
    <property type="entry name" value="AAA_12"/>
    <property type="match status" value="1"/>
</dbReference>
<dbReference type="InterPro" id="IPR036953">
    <property type="entry name" value="GreA/GreB_C_sf"/>
</dbReference>
<dbReference type="PANTHER" id="PTHR10887">
    <property type="entry name" value="DNA2/NAM7 HELICASE FAMILY"/>
    <property type="match status" value="1"/>
</dbReference>
<dbReference type="STRING" id="521013.SAMN04488567_0983"/>
<dbReference type="InterPro" id="IPR041677">
    <property type="entry name" value="DNA2/NAM7_AAA_11"/>
</dbReference>
<dbReference type="InterPro" id="IPR027417">
    <property type="entry name" value="P-loop_NTPase"/>
</dbReference>
<name>A0A1G7AJC5_9RHOB</name>
<evidence type="ECO:0000313" key="4">
    <source>
        <dbReference type="Proteomes" id="UP000198922"/>
    </source>
</evidence>
<organism evidence="3 4">
    <name type="scientific">Limimaricola pyoseonensis</name>
    <dbReference type="NCBI Taxonomy" id="521013"/>
    <lineage>
        <taxon>Bacteria</taxon>
        <taxon>Pseudomonadati</taxon>
        <taxon>Pseudomonadota</taxon>
        <taxon>Alphaproteobacteria</taxon>
        <taxon>Rhodobacterales</taxon>
        <taxon>Paracoccaceae</taxon>
        <taxon>Limimaricola</taxon>
    </lineage>
</organism>
<proteinExistence type="predicted"/>
<dbReference type="InterPro" id="IPR047187">
    <property type="entry name" value="SF1_C_Upf1"/>
</dbReference>
<dbReference type="Gene3D" id="3.40.50.300">
    <property type="entry name" value="P-loop containing nucleotide triphosphate hydrolases"/>
    <property type="match status" value="3"/>
</dbReference>
<evidence type="ECO:0000313" key="3">
    <source>
        <dbReference type="EMBL" id="SDE14820.1"/>
    </source>
</evidence>
<dbReference type="EMBL" id="FNAT01000001">
    <property type="protein sequence ID" value="SDE14820.1"/>
    <property type="molecule type" value="Genomic_DNA"/>
</dbReference>
<dbReference type="CDD" id="cd18808">
    <property type="entry name" value="SF1_C_Upf1"/>
    <property type="match status" value="1"/>
</dbReference>
<dbReference type="OrthoDB" id="9757917at2"/>
<feature type="region of interest" description="Disordered" evidence="1">
    <location>
        <begin position="1713"/>
        <end position="1741"/>
    </location>
</feature>
<reference evidence="4" key="1">
    <citation type="submission" date="2016-10" db="EMBL/GenBank/DDBJ databases">
        <authorList>
            <person name="Varghese N."/>
            <person name="Submissions S."/>
        </authorList>
    </citation>
    <scope>NUCLEOTIDE SEQUENCE [LARGE SCALE GENOMIC DNA]</scope>
    <source>
        <strain evidence="4">DSM 21424</strain>
    </source>
</reference>
<evidence type="ECO:0000256" key="1">
    <source>
        <dbReference type="SAM" id="MobiDB-lite"/>
    </source>
</evidence>
<feature type="domain" description="RAP" evidence="2">
    <location>
        <begin position="1628"/>
        <end position="1681"/>
    </location>
</feature>
<dbReference type="Pfam" id="PF01272">
    <property type="entry name" value="GreA_GreB"/>
    <property type="match status" value="1"/>
</dbReference>
<protein>
    <submittedName>
        <fullName evidence="3">AAA domain-containing protein</fullName>
    </submittedName>
</protein>
<dbReference type="RefSeq" id="WP_090109770.1">
    <property type="nucleotide sequence ID" value="NZ_FNAT01000001.1"/>
</dbReference>
<dbReference type="SMART" id="SM00952">
    <property type="entry name" value="RAP"/>
    <property type="match status" value="1"/>
</dbReference>
<dbReference type="InterPro" id="IPR001437">
    <property type="entry name" value="Tscrpt_elong_fac_GreA/B_C"/>
</dbReference>
<dbReference type="InterPro" id="IPR041679">
    <property type="entry name" value="DNA2/NAM7-like_C"/>
</dbReference>
<dbReference type="InterPro" id="IPR013584">
    <property type="entry name" value="RAP"/>
</dbReference>
<dbReference type="InterPro" id="IPR045055">
    <property type="entry name" value="DNA2/NAM7-like"/>
</dbReference>
<dbReference type="InterPro" id="IPR025103">
    <property type="entry name" value="DUF4011"/>
</dbReference>
<dbReference type="Pfam" id="PF13086">
    <property type="entry name" value="AAA_11"/>
    <property type="match status" value="1"/>
</dbReference>
<evidence type="ECO:0000259" key="2">
    <source>
        <dbReference type="SMART" id="SM00952"/>
    </source>
</evidence>
<dbReference type="SUPFAM" id="SSF52540">
    <property type="entry name" value="P-loop containing nucleoside triphosphate hydrolases"/>
    <property type="match status" value="2"/>
</dbReference>
<dbReference type="Proteomes" id="UP000198922">
    <property type="component" value="Unassembled WGS sequence"/>
</dbReference>
<sequence>MKDQSFTTTEDSHLKDPEIISLVSDRLEELRKRLLDSSRRNPLINIPFKKNSTTVLRVVDELPEILRYNLTNGTAMRLVPLPAIEEELPDEQTDEFLDALHIARSEDEQYLSEIEALDPDSRTADEDEYNIERALKDRLREALGLPKRQTTDNPSLIEHAKAHGISPHYALPEPDEEHEDGRHNDTDIQTLMLPEKLSRVAKQIAERGRSYERESGVNVLHAAFGLLEWKNPGESKAYVSPLLLCEIRIERKQSPQGAQFLISGEGKATVNTTLKQKLFTEHRLDLPDHETGSIEDYFRTVAEAAPSGWHWKVRREVAIGIFPSSKIAMYHDLDPKKRSVAENATVAKLLATSGGGEASYADVYGTDEPEMSKKVPHLVMDADASQFSALVDVANGQDVSIEGPPGSGKSQTIVNLIAAALREGKKVLFVAEKLTALDVVKNRLESANLGEFILPLQAGKGTRDKVYHSLEERLSIEIEDGRAGSEFSSRQRALEKRRQTLQDYLDILSQNFGSTGLTVYEVIGHAIATNEVREIAPKDVRRIRVPNCDQIGPAEIDAIVEDAKGFADRLSRISRMPRLWLDAQASIPNRDDAEDICERLESIANDIEQYVEDVTSSDAAPLFSQGAFETDITALRDAIAALAEKDGQIDGDLVDTLTDAAKRRSVRGLCDLVKERQSLLGRLRKRVSDPEDPSLEASLNKALAFARSNDDIINAGAYRDSSFTLERWLGRARRHAELANALPANWAHNNPLPLDQLHAQASWFASVTSKILAQRIADPEKKTEALGRELKSQHADLTAEIARIRKAIPHAGDHSKGLIERTADIIEQSGLLRFMSSEFKNARNTYTRILGGSPVDDRPTMTVRLRTYGKWLAKKSEFENHTAYNKMFGDIFKGLDTDISHIDAMCDLHRHCDRISCGDEDLRRALESGDLTAVLAFAQEEGLPSDTLYDLKTEIDRKSEEKSFVEEKLEEAEKHLALFNSTTEVSAEEIAEAIKMLQQVEKISEEIETASCGPILGDRFKGIRTDIAALEVECTLSEVVASSPAPDAIRNILRSGQAPDMLEQIEEFKTRQDATEENVAKLCGDLQIEGDLATSLSFAKRMNDLRAAASDPSSLMERARLRRSEETLRSKGFDKLVDWVLAEGESFDPDKLAPLVRSVIAKSMADKAYEAYSQWLQGYDGEEFDRIRAEIIEKDRELIAMSRQVVRNELIERASPPGGNSIGRKSTYTNMSLLRNEMGKKKNRLGVRELTRRAGQALQELKPCWMMSPLAVAQYLHSGLTFDLVVIDEASQMTPENAIGALSRAKQSVIVGDTKQLPPTTFFQKMLDDSDADEDLREDSESILDMANMAFRPVRQLRWHYRSRHSALIRFSNEWMYDSKLTIFPSAREDDPEFGVHLVEVDGIYKGKRNDIEAREVVKAAVRHMREHPSLSLGIVTMNTDQKDLILEEFERERDRNPHVQAYVRQWEEHEDALEHFFVKNLETIQGDERDVMFISTLYGPEVKGSKPHQRFGPINSAHGHRRLNVLFTRAKRKIVTFTSLKPTDILVDEGKNRGVHMFRAWLEYCGSGYVPSRTRPGGETDSPFEDYVIQQVEALGCEAVPQVGTAGYRVDIGVRHPEWPYGYILGVECDGASYHSSKSSRDRDRLRQEVLEGLGWRFHRIWSTDWFNDPRTQVERLKEAIDAALVAAKESGFTTQPRIEAVKALQDVVEEPEETPMPVAPPVSAAAPRGHSRARQSNLFDGSDDLLGGVVEADPGTIMAGSKVKVEILSEQGRKLSFQLVEEENDIDNGKVGIHTPLGQALIDAQEGDEVEYQVGVEIKSARILQVR</sequence>
<accession>A0A1G7AJC5</accession>
<dbReference type="GO" id="GO:0004386">
    <property type="term" value="F:helicase activity"/>
    <property type="evidence" value="ECO:0007669"/>
    <property type="project" value="InterPro"/>
</dbReference>
<keyword evidence="4" id="KW-1185">Reference proteome</keyword>
<dbReference type="SUPFAM" id="SSF54534">
    <property type="entry name" value="FKBP-like"/>
    <property type="match status" value="1"/>
</dbReference>
<gene>
    <name evidence="3" type="ORF">SAMN04488567_0983</name>
</gene>
<dbReference type="Gene3D" id="3.10.50.30">
    <property type="entry name" value="Transcription elongation factor, GreA/GreB, C-terminal domain"/>
    <property type="match status" value="1"/>
</dbReference>
<dbReference type="Pfam" id="PF18741">
    <property type="entry name" value="MTES_1575"/>
    <property type="match status" value="1"/>
</dbReference>
<dbReference type="Pfam" id="PF13195">
    <property type="entry name" value="DUF4011"/>
    <property type="match status" value="1"/>
</dbReference>
<dbReference type="InterPro" id="IPR049468">
    <property type="entry name" value="Restrct_endonuc-II-like_dom"/>
</dbReference>
<dbReference type="Gene3D" id="3.40.960.10">
    <property type="entry name" value="VSR Endonuclease"/>
    <property type="match status" value="1"/>
</dbReference>